<keyword evidence="3" id="KW-0997">Cell inner membrane</keyword>
<comment type="caution">
    <text evidence="8">The sequence shown here is derived from an EMBL/GenBank/DDBJ whole genome shotgun (WGS) entry which is preliminary data.</text>
</comment>
<evidence type="ECO:0000256" key="5">
    <source>
        <dbReference type="ARBA" id="ARBA00023136"/>
    </source>
</evidence>
<evidence type="ECO:0000313" key="8">
    <source>
        <dbReference type="EMBL" id="MET3615678.1"/>
    </source>
</evidence>
<dbReference type="RefSeq" id="WP_354558139.1">
    <property type="nucleotide sequence ID" value="NZ_JBEPMB010000008.1"/>
</dbReference>
<accession>A0ABV2J4Y4</accession>
<keyword evidence="9" id="KW-1185">Reference proteome</keyword>
<dbReference type="GO" id="GO:0008913">
    <property type="term" value="F:Kdo2-lipid IVA acyltransferase activity"/>
    <property type="evidence" value="ECO:0007669"/>
    <property type="project" value="UniProtKB-EC"/>
</dbReference>
<keyword evidence="2" id="KW-1003">Cell membrane</keyword>
<evidence type="ECO:0000256" key="2">
    <source>
        <dbReference type="ARBA" id="ARBA00022475"/>
    </source>
</evidence>
<evidence type="ECO:0000256" key="1">
    <source>
        <dbReference type="ARBA" id="ARBA00004533"/>
    </source>
</evidence>
<evidence type="ECO:0000256" key="4">
    <source>
        <dbReference type="ARBA" id="ARBA00022679"/>
    </source>
</evidence>
<dbReference type="InterPro" id="IPR004960">
    <property type="entry name" value="LipA_acyltrans"/>
</dbReference>
<name>A0ABV2J4Y4_9HYPH</name>
<gene>
    <name evidence="8" type="ORF">ABID16_004025</name>
</gene>
<evidence type="ECO:0000313" key="9">
    <source>
        <dbReference type="Proteomes" id="UP001549047"/>
    </source>
</evidence>
<keyword evidence="7" id="KW-0812">Transmembrane</keyword>
<sequence>MRVGREGARKIAVEHDFHDYLQQIEWLASATRSVDAMVAETHRVQVSDPNLVQRIADSGQSVILAPLHMGIFPLGVSHLLWRYFRGRRLLVLRAREDHAINNLAMDRLRAVAGEIRILNTRDQAEFMDAMRYARQGAVVISLIDLPRTYGVPAPVSLFGMPSAIALGLDSMARMLKAVVMPMAVHSHLDGDEIVLGQPFEVAETNPTARAALAADLARQIEAFIRPAPEQWHMWTRIDEFYLDPAEGEADEGDNDAAA</sequence>
<dbReference type="Pfam" id="PF03279">
    <property type="entry name" value="Lip_A_acyltrans"/>
    <property type="match status" value="1"/>
</dbReference>
<feature type="transmembrane region" description="Helical" evidence="7">
    <location>
        <begin position="63"/>
        <end position="84"/>
    </location>
</feature>
<evidence type="ECO:0000256" key="3">
    <source>
        <dbReference type="ARBA" id="ARBA00022519"/>
    </source>
</evidence>
<evidence type="ECO:0000256" key="7">
    <source>
        <dbReference type="SAM" id="Phobius"/>
    </source>
</evidence>
<dbReference type="PANTHER" id="PTHR30606:SF10">
    <property type="entry name" value="PHOSPHATIDYLINOSITOL MANNOSIDE ACYLTRANSFERASE"/>
    <property type="match status" value="1"/>
</dbReference>
<protein>
    <submittedName>
        <fullName evidence="8">KDO2-lipid IV(A) lauroyltransferase</fullName>
        <ecNumber evidence="8">2.3.1.241</ecNumber>
    </submittedName>
</protein>
<dbReference type="Proteomes" id="UP001549047">
    <property type="component" value="Unassembled WGS sequence"/>
</dbReference>
<keyword evidence="6 8" id="KW-0012">Acyltransferase</keyword>
<comment type="subcellular location">
    <subcellularLocation>
        <location evidence="1">Cell inner membrane</location>
    </subcellularLocation>
</comment>
<keyword evidence="5 7" id="KW-0472">Membrane</keyword>
<dbReference type="EC" id="2.3.1.241" evidence="8"/>
<evidence type="ECO:0000256" key="6">
    <source>
        <dbReference type="ARBA" id="ARBA00023315"/>
    </source>
</evidence>
<organism evidence="8 9">
    <name type="scientific">Rhizobium aquaticum</name>
    <dbReference type="NCBI Taxonomy" id="1549636"/>
    <lineage>
        <taxon>Bacteria</taxon>
        <taxon>Pseudomonadati</taxon>
        <taxon>Pseudomonadota</taxon>
        <taxon>Alphaproteobacteria</taxon>
        <taxon>Hyphomicrobiales</taxon>
        <taxon>Rhizobiaceae</taxon>
        <taxon>Rhizobium/Agrobacterium group</taxon>
        <taxon>Rhizobium</taxon>
    </lineage>
</organism>
<reference evidence="8 9" key="1">
    <citation type="submission" date="2024-06" db="EMBL/GenBank/DDBJ databases">
        <title>Genomic Encyclopedia of Type Strains, Phase IV (KMG-IV): sequencing the most valuable type-strain genomes for metagenomic binning, comparative biology and taxonomic classification.</title>
        <authorList>
            <person name="Goeker M."/>
        </authorList>
    </citation>
    <scope>NUCLEOTIDE SEQUENCE [LARGE SCALE GENOMIC DNA]</scope>
    <source>
        <strain evidence="8 9">DSM 29780</strain>
    </source>
</reference>
<dbReference type="EMBL" id="JBEPMB010000008">
    <property type="protein sequence ID" value="MET3615678.1"/>
    <property type="molecule type" value="Genomic_DNA"/>
</dbReference>
<dbReference type="PANTHER" id="PTHR30606">
    <property type="entry name" value="LIPID A BIOSYNTHESIS LAUROYL ACYLTRANSFERASE"/>
    <property type="match status" value="1"/>
</dbReference>
<keyword evidence="7" id="KW-1133">Transmembrane helix</keyword>
<keyword evidence="4 8" id="KW-0808">Transferase</keyword>
<proteinExistence type="predicted"/>